<gene>
    <name evidence="1" type="ORF">OKA104_LOCUS10800</name>
</gene>
<name>A0A818SVX7_9BILA</name>
<dbReference type="AlphaFoldDB" id="A0A818SVX7"/>
<accession>A0A818SVX7</accession>
<dbReference type="EMBL" id="CAJOAY010000488">
    <property type="protein sequence ID" value="CAF3676288.1"/>
    <property type="molecule type" value="Genomic_DNA"/>
</dbReference>
<proteinExistence type="predicted"/>
<comment type="caution">
    <text evidence="1">The sequence shown here is derived from an EMBL/GenBank/DDBJ whole genome shotgun (WGS) entry which is preliminary data.</text>
</comment>
<evidence type="ECO:0000313" key="2">
    <source>
        <dbReference type="Proteomes" id="UP000663881"/>
    </source>
</evidence>
<dbReference type="Proteomes" id="UP000663881">
    <property type="component" value="Unassembled WGS sequence"/>
</dbReference>
<protein>
    <submittedName>
        <fullName evidence="1">Uncharacterized protein</fullName>
    </submittedName>
</protein>
<organism evidence="1 2">
    <name type="scientific">Adineta steineri</name>
    <dbReference type="NCBI Taxonomy" id="433720"/>
    <lineage>
        <taxon>Eukaryota</taxon>
        <taxon>Metazoa</taxon>
        <taxon>Spiralia</taxon>
        <taxon>Gnathifera</taxon>
        <taxon>Rotifera</taxon>
        <taxon>Eurotatoria</taxon>
        <taxon>Bdelloidea</taxon>
        <taxon>Adinetida</taxon>
        <taxon>Adinetidae</taxon>
        <taxon>Adineta</taxon>
    </lineage>
</organism>
<reference evidence="1" key="1">
    <citation type="submission" date="2021-02" db="EMBL/GenBank/DDBJ databases">
        <authorList>
            <person name="Nowell W R."/>
        </authorList>
    </citation>
    <scope>NUCLEOTIDE SEQUENCE</scope>
</reference>
<sequence>MDNCYSKFLSEKGVILIRGCLPVAFCLLPKRQSPTYTELFQRLKHEATVLRNQFESECVISDFERPLLSVIRQAIPSDTHPDFLFHFTQAIHRKITNLGLRGSYAQGATIREQFKQLMVLSLMPICEVETPFKCIREISLTSLEDLFVYFRY</sequence>
<evidence type="ECO:0000313" key="1">
    <source>
        <dbReference type="EMBL" id="CAF3676288.1"/>
    </source>
</evidence>